<protein>
    <submittedName>
        <fullName evidence="2">Uncharacterized protein</fullName>
    </submittedName>
</protein>
<gene>
    <name evidence="2" type="ORF">TPAB3V08_LOCUS8999</name>
</gene>
<keyword evidence="3" id="KW-1185">Reference proteome</keyword>
<accession>A0ABN7P6Q8</accession>
<dbReference type="EMBL" id="CAJPIN010018370">
    <property type="protein sequence ID" value="CAG2062046.1"/>
    <property type="molecule type" value="Genomic_DNA"/>
</dbReference>
<reference evidence="2" key="1">
    <citation type="submission" date="2021-03" db="EMBL/GenBank/DDBJ databases">
        <authorList>
            <person name="Tran Van P."/>
        </authorList>
    </citation>
    <scope>NUCLEOTIDE SEQUENCE</scope>
</reference>
<dbReference type="Proteomes" id="UP001153148">
    <property type="component" value="Unassembled WGS sequence"/>
</dbReference>
<name>A0ABN7P6Q8_TIMPD</name>
<proteinExistence type="predicted"/>
<evidence type="ECO:0000313" key="2">
    <source>
        <dbReference type="EMBL" id="CAG2062046.1"/>
    </source>
</evidence>
<sequence length="69" mass="7322">MIVPSSPPIISPAIRGEIKKPTTTTHVQTNVISPPVKKTNGLCRGRSGPVPSRVKTAPVVVPSTGRRRN</sequence>
<comment type="caution">
    <text evidence="2">The sequence shown here is derived from an EMBL/GenBank/DDBJ whole genome shotgun (WGS) entry which is preliminary data.</text>
</comment>
<feature type="region of interest" description="Disordered" evidence="1">
    <location>
        <begin position="33"/>
        <end position="69"/>
    </location>
</feature>
<evidence type="ECO:0000313" key="3">
    <source>
        <dbReference type="Proteomes" id="UP001153148"/>
    </source>
</evidence>
<organism evidence="2 3">
    <name type="scientific">Timema podura</name>
    <name type="common">Walking stick</name>
    <dbReference type="NCBI Taxonomy" id="61482"/>
    <lineage>
        <taxon>Eukaryota</taxon>
        <taxon>Metazoa</taxon>
        <taxon>Ecdysozoa</taxon>
        <taxon>Arthropoda</taxon>
        <taxon>Hexapoda</taxon>
        <taxon>Insecta</taxon>
        <taxon>Pterygota</taxon>
        <taxon>Neoptera</taxon>
        <taxon>Polyneoptera</taxon>
        <taxon>Phasmatodea</taxon>
        <taxon>Timematodea</taxon>
        <taxon>Timematoidea</taxon>
        <taxon>Timematidae</taxon>
        <taxon>Timema</taxon>
    </lineage>
</organism>
<evidence type="ECO:0000256" key="1">
    <source>
        <dbReference type="SAM" id="MobiDB-lite"/>
    </source>
</evidence>